<dbReference type="GO" id="GO:0003676">
    <property type="term" value="F:nucleic acid binding"/>
    <property type="evidence" value="ECO:0007669"/>
    <property type="project" value="InterPro"/>
</dbReference>
<organism evidence="2">
    <name type="scientific">Fagus sylvatica</name>
    <name type="common">Beechnut</name>
    <dbReference type="NCBI Taxonomy" id="28930"/>
    <lineage>
        <taxon>Eukaryota</taxon>
        <taxon>Viridiplantae</taxon>
        <taxon>Streptophyta</taxon>
        <taxon>Embryophyta</taxon>
        <taxon>Tracheophyta</taxon>
        <taxon>Spermatophyta</taxon>
        <taxon>Magnoliopsida</taxon>
        <taxon>eudicotyledons</taxon>
        <taxon>Gunneridae</taxon>
        <taxon>Pentapetalae</taxon>
        <taxon>rosids</taxon>
        <taxon>fabids</taxon>
        <taxon>Fagales</taxon>
        <taxon>Fagaceae</taxon>
        <taxon>Fagus</taxon>
    </lineage>
</organism>
<accession>A0A2N9GSK4</accession>
<dbReference type="EMBL" id="OIVN01002304">
    <property type="protein sequence ID" value="SPD02438.1"/>
    <property type="molecule type" value="Genomic_DNA"/>
</dbReference>
<sequence length="217" mass="24719">MHAMTYPPRIRLFDKGIPVSYSCAICHDEAETVIHILWNCSYAWDAWNLFTQAELELFTTLLWRLWGHWNEVIMGNQQPSVTVLVQGAAHFAALMTATRMAVHPRCKQGTIVGLGMLIRDWEENVFLQALALQRALQFCLDMGFWQLEVECEDITLVRCLQDDAPVYSEIGLLVEDIRELLLRFQYFSIDLIVKTCNAAARALALSAQANEKSLNLA</sequence>
<gene>
    <name evidence="2" type="ORF">FSB_LOCUS30320</name>
</gene>
<dbReference type="InterPro" id="IPR002156">
    <property type="entry name" value="RNaseH_domain"/>
</dbReference>
<evidence type="ECO:0000313" key="2">
    <source>
        <dbReference type="EMBL" id="SPD02438.1"/>
    </source>
</evidence>
<reference evidence="2" key="1">
    <citation type="submission" date="2018-02" db="EMBL/GenBank/DDBJ databases">
        <authorList>
            <person name="Cohen D.B."/>
            <person name="Kent A.D."/>
        </authorList>
    </citation>
    <scope>NUCLEOTIDE SEQUENCE</scope>
</reference>
<name>A0A2N9GSK4_FAGSY</name>
<feature type="domain" description="RNase H type-1" evidence="1">
    <location>
        <begin position="129"/>
        <end position="205"/>
    </location>
</feature>
<evidence type="ECO:0000259" key="1">
    <source>
        <dbReference type="Pfam" id="PF13456"/>
    </source>
</evidence>
<dbReference type="PANTHER" id="PTHR47723">
    <property type="entry name" value="OS05G0353850 PROTEIN"/>
    <property type="match status" value="1"/>
</dbReference>
<dbReference type="PANTHER" id="PTHR47723:SF19">
    <property type="entry name" value="POLYNUCLEOTIDYL TRANSFERASE, RIBONUCLEASE H-LIKE SUPERFAMILY PROTEIN"/>
    <property type="match status" value="1"/>
</dbReference>
<proteinExistence type="predicted"/>
<dbReference type="GO" id="GO:0004523">
    <property type="term" value="F:RNA-DNA hybrid ribonuclease activity"/>
    <property type="evidence" value="ECO:0007669"/>
    <property type="project" value="InterPro"/>
</dbReference>
<protein>
    <recommendedName>
        <fullName evidence="1">RNase H type-1 domain-containing protein</fullName>
    </recommendedName>
</protein>
<dbReference type="Pfam" id="PF13456">
    <property type="entry name" value="RVT_3"/>
    <property type="match status" value="1"/>
</dbReference>
<dbReference type="InterPro" id="IPR053151">
    <property type="entry name" value="RNase_H-like"/>
</dbReference>
<dbReference type="AlphaFoldDB" id="A0A2N9GSK4"/>